<reference evidence="3" key="1">
    <citation type="submission" date="2023-10" db="EMBL/GenBank/DDBJ databases">
        <authorList>
            <person name="Hackl T."/>
        </authorList>
    </citation>
    <scope>NUCLEOTIDE SEQUENCE</scope>
</reference>
<proteinExistence type="predicted"/>
<name>A0AAI8YQ28_9PEZI</name>
<feature type="region of interest" description="Disordered" evidence="1">
    <location>
        <begin position="190"/>
        <end position="216"/>
    </location>
</feature>
<dbReference type="PANTHER" id="PTHR46411:SF2">
    <property type="entry name" value="AAA+ ATPASE DOMAIN-CONTAINING PROTEIN"/>
    <property type="match status" value="1"/>
</dbReference>
<feature type="domain" description="AAA+ ATPase" evidence="2">
    <location>
        <begin position="617"/>
        <end position="736"/>
    </location>
</feature>
<gene>
    <name evidence="3" type="ORF">KHLLAP_LOCUS13388</name>
</gene>
<dbReference type="InterPro" id="IPR027417">
    <property type="entry name" value="P-loop_NTPase"/>
</dbReference>
<feature type="region of interest" description="Disordered" evidence="1">
    <location>
        <begin position="67"/>
        <end position="86"/>
    </location>
</feature>
<protein>
    <submittedName>
        <fullName evidence="3">Uu.00g010390.m01.CDS01</fullName>
    </submittedName>
</protein>
<dbReference type="InterPro" id="IPR003959">
    <property type="entry name" value="ATPase_AAA_core"/>
</dbReference>
<dbReference type="CDD" id="cd19481">
    <property type="entry name" value="RecA-like_protease"/>
    <property type="match status" value="1"/>
</dbReference>
<feature type="region of interest" description="Disordered" evidence="1">
    <location>
        <begin position="867"/>
        <end position="897"/>
    </location>
</feature>
<evidence type="ECO:0000256" key="1">
    <source>
        <dbReference type="SAM" id="MobiDB-lite"/>
    </source>
</evidence>
<comment type="caution">
    <text evidence="3">The sequence shown here is derived from an EMBL/GenBank/DDBJ whole genome shotgun (WGS) entry which is preliminary data.</text>
</comment>
<evidence type="ECO:0000259" key="2">
    <source>
        <dbReference type="SMART" id="SM00382"/>
    </source>
</evidence>
<dbReference type="InterPro" id="IPR056599">
    <property type="entry name" value="AAA_lid_fung"/>
</dbReference>
<dbReference type="Gene3D" id="3.40.50.300">
    <property type="entry name" value="P-loop containing nucleotide triphosphate hydrolases"/>
    <property type="match status" value="1"/>
</dbReference>
<accession>A0AAI8YQ28</accession>
<dbReference type="Pfam" id="PF23232">
    <property type="entry name" value="AAA_lid_13"/>
    <property type="match status" value="1"/>
</dbReference>
<keyword evidence="4" id="KW-1185">Reference proteome</keyword>
<dbReference type="PANTHER" id="PTHR46411">
    <property type="entry name" value="FAMILY ATPASE, PUTATIVE-RELATED"/>
    <property type="match status" value="1"/>
</dbReference>
<dbReference type="Pfam" id="PF00004">
    <property type="entry name" value="AAA"/>
    <property type="match status" value="1"/>
</dbReference>
<evidence type="ECO:0000313" key="3">
    <source>
        <dbReference type="EMBL" id="CAJ2512920.1"/>
    </source>
</evidence>
<dbReference type="GO" id="GO:0016887">
    <property type="term" value="F:ATP hydrolysis activity"/>
    <property type="evidence" value="ECO:0007669"/>
    <property type="project" value="InterPro"/>
</dbReference>
<dbReference type="Proteomes" id="UP001295740">
    <property type="component" value="Unassembled WGS sequence"/>
</dbReference>
<evidence type="ECO:0000313" key="4">
    <source>
        <dbReference type="Proteomes" id="UP001295740"/>
    </source>
</evidence>
<sequence length="1037" mass="116319">MSPPTIQLNEGTGAAHKAGSLDSDKPPGTQAASGDIPHGDVFHERLNAIEGKFDLISTMFGVQGPVDKSVHDSDTESSSYDSDSSDRQDQVISDLLWALRRVKRAYTREVKLKERRKRLRRATKTETRPVEPESLKQISMKALLENRPARVLQVDWDLFMKDKGEPENSALAPIDAVIGKTEPNVILQLTTRDRNPSRTKPPSHRPLDRDTDFANADPSMQRALPERIKIHSSPLLTIMDEVSDVSHGVAPDGSMVYLRPFRELYFYARQLGEKLADLERSFESYKTTVNEASSMAIQDVTAANISAEKSAATSSVDHGADQHVYDQRSAPSCRDANQGDEVEEPDVGKNSNEDTPTYPTALLHLRCLMGFIRTEILAKSQYIGSRDCRKLTFQDLWYLFQPGHETLVNRGRLLQGVAKFKFKPMYYMGTTLDTRDEIDSQVVVDFNEALANETKKHWRPTIAPINPARDHDYDDVCMAACCRSQVVHDDSDVDSRLTEAFVKTLIPDNTFGAPSLILSPRPLDEITSDENGPTEGEFVLMTYRVFGFVLRSRKWAQLDLTFLRYENVDARNTTLNAFDRLELLSGHREMVKSLVTQHFRHEKARDEQTDLVKGKGKAQILLLHGAPGVGKTTTAEGVAERFKRPLFRITCGDLGTTAKEVESELEKNFALASRWGCILLLDEADVFLSARERKDFARNGLVAEYYAGILFLTTNRLGDIDEAFASRIHMSLFYPELDEIKTRKIFKLNLDLTNERFKRQGRVVNYDPSSIQTFARNHFVEHPYNRWDGRQIRNACQTALALAEFDAHGGKMEGDIDVNVVVELQLKYFEIVQSAYLDFGHYLGDIRGTQGDRRAIDYGLRARTETPYQTTPSRFSRKAEEFRSTAKGTGSIPPKPEYQGEPFQFQLPVNQGYSMGSIQNMGPFYGQYPQQAQLMGPTSMGYERQQSQTDPRLFQGQQGQGWGSTPSGMNFNLGAQALHNQAQYVYNNSQQGLSPHYAGVSSPDTSVQTSQHSIGSWVDALSAQRPAPSSGAGAART</sequence>
<dbReference type="SUPFAM" id="SSF52540">
    <property type="entry name" value="P-loop containing nucleoside triphosphate hydrolases"/>
    <property type="match status" value="1"/>
</dbReference>
<feature type="region of interest" description="Disordered" evidence="1">
    <location>
        <begin position="325"/>
        <end position="355"/>
    </location>
</feature>
<dbReference type="AlphaFoldDB" id="A0AAI8YQ28"/>
<feature type="region of interest" description="Disordered" evidence="1">
    <location>
        <begin position="1"/>
        <end position="38"/>
    </location>
</feature>
<dbReference type="SMART" id="SM00382">
    <property type="entry name" value="AAA"/>
    <property type="match status" value="1"/>
</dbReference>
<feature type="compositionally biased region" description="Polar residues" evidence="1">
    <location>
        <begin position="1"/>
        <end position="10"/>
    </location>
</feature>
<dbReference type="GO" id="GO:0005524">
    <property type="term" value="F:ATP binding"/>
    <property type="evidence" value="ECO:0007669"/>
    <property type="project" value="InterPro"/>
</dbReference>
<dbReference type="EMBL" id="CAUWAG010000020">
    <property type="protein sequence ID" value="CAJ2512920.1"/>
    <property type="molecule type" value="Genomic_DNA"/>
</dbReference>
<dbReference type="InterPro" id="IPR003593">
    <property type="entry name" value="AAA+_ATPase"/>
</dbReference>
<organism evidence="3 4">
    <name type="scientific">Anthostomella pinea</name>
    <dbReference type="NCBI Taxonomy" id="933095"/>
    <lineage>
        <taxon>Eukaryota</taxon>
        <taxon>Fungi</taxon>
        <taxon>Dikarya</taxon>
        <taxon>Ascomycota</taxon>
        <taxon>Pezizomycotina</taxon>
        <taxon>Sordariomycetes</taxon>
        <taxon>Xylariomycetidae</taxon>
        <taxon>Xylariales</taxon>
        <taxon>Xylariaceae</taxon>
        <taxon>Anthostomella</taxon>
    </lineage>
</organism>